<protein>
    <submittedName>
        <fullName evidence="6">Chromosome segregation DNA-binding protein</fullName>
    </submittedName>
</protein>
<dbReference type="NCBIfam" id="TIGR00180">
    <property type="entry name" value="parB_part"/>
    <property type="match status" value="1"/>
</dbReference>
<dbReference type="InterPro" id="IPR004437">
    <property type="entry name" value="ParB/RepB/Spo0J"/>
</dbReference>
<evidence type="ECO:0000313" key="7">
    <source>
        <dbReference type="Proteomes" id="UP000184074"/>
    </source>
</evidence>
<keyword evidence="3 6" id="KW-0238">DNA-binding</keyword>
<dbReference type="CDD" id="cd16393">
    <property type="entry name" value="SPO0J_N"/>
    <property type="match status" value="1"/>
</dbReference>
<feature type="domain" description="ParB-like N-terminal" evidence="5">
    <location>
        <begin position="37"/>
        <end position="126"/>
    </location>
</feature>
<dbReference type="SUPFAM" id="SSF110849">
    <property type="entry name" value="ParB/Sulfiredoxin"/>
    <property type="match status" value="1"/>
</dbReference>
<dbReference type="GO" id="GO:0003677">
    <property type="term" value="F:DNA binding"/>
    <property type="evidence" value="ECO:0007669"/>
    <property type="project" value="UniProtKB-KW"/>
</dbReference>
<dbReference type="CDD" id="cd00093">
    <property type="entry name" value="HTH_XRE"/>
    <property type="match status" value="1"/>
</dbReference>
<dbReference type="FunFam" id="3.90.1530.30:FF:000001">
    <property type="entry name" value="Chromosome partitioning protein ParB"/>
    <property type="match status" value="1"/>
</dbReference>
<dbReference type="EMBL" id="FQXB01000003">
    <property type="protein sequence ID" value="SHH15527.1"/>
    <property type="molecule type" value="Genomic_DNA"/>
</dbReference>
<comment type="function">
    <text evidence="4">Involved in chromosome partition. Localize to both poles of the predivisional cell following completion of DNA replication. Binds to the DNA origin of replication.</text>
</comment>
<dbReference type="Pfam" id="PF17762">
    <property type="entry name" value="HTH_ParB"/>
    <property type="match status" value="1"/>
</dbReference>
<evidence type="ECO:0000256" key="3">
    <source>
        <dbReference type="ARBA" id="ARBA00023125"/>
    </source>
</evidence>
<dbReference type="FunFam" id="1.10.10.2830:FF:000001">
    <property type="entry name" value="Chromosome partitioning protein ParB"/>
    <property type="match status" value="1"/>
</dbReference>
<reference evidence="6 7" key="1">
    <citation type="submission" date="2016-11" db="EMBL/GenBank/DDBJ databases">
        <authorList>
            <person name="Jaros S."/>
            <person name="Januszkiewicz K."/>
            <person name="Wedrychowicz H."/>
        </authorList>
    </citation>
    <scope>NUCLEOTIDE SEQUENCE [LARGE SCALE GENOMIC DNA]</scope>
    <source>
        <strain evidence="6 7">DSM 28715</strain>
    </source>
</reference>
<keyword evidence="2" id="KW-0159">Chromosome partition</keyword>
<dbReference type="GO" id="GO:0005694">
    <property type="term" value="C:chromosome"/>
    <property type="evidence" value="ECO:0007669"/>
    <property type="project" value="TreeGrafter"/>
</dbReference>
<dbReference type="Pfam" id="PF23552">
    <property type="entry name" value="ParB_C"/>
    <property type="match status" value="1"/>
</dbReference>
<dbReference type="Gene3D" id="1.10.10.2830">
    <property type="match status" value="1"/>
</dbReference>
<dbReference type="GO" id="GO:0045881">
    <property type="term" value="P:positive regulation of sporulation resulting in formation of a cellular spore"/>
    <property type="evidence" value="ECO:0007669"/>
    <property type="project" value="TreeGrafter"/>
</dbReference>
<dbReference type="SMART" id="SM00470">
    <property type="entry name" value="ParB"/>
    <property type="match status" value="1"/>
</dbReference>
<dbReference type="AlphaFoldDB" id="A0A1M5QN25"/>
<proteinExistence type="inferred from homology"/>
<dbReference type="GO" id="GO:0007059">
    <property type="term" value="P:chromosome segregation"/>
    <property type="evidence" value="ECO:0007669"/>
    <property type="project" value="UniProtKB-KW"/>
</dbReference>
<evidence type="ECO:0000256" key="1">
    <source>
        <dbReference type="ARBA" id="ARBA00006295"/>
    </source>
</evidence>
<evidence type="ECO:0000313" key="6">
    <source>
        <dbReference type="EMBL" id="SHH15527.1"/>
    </source>
</evidence>
<dbReference type="RefSeq" id="WP_072901075.1">
    <property type="nucleotide sequence ID" value="NZ_FQXB01000003.1"/>
</dbReference>
<dbReference type="PANTHER" id="PTHR33375">
    <property type="entry name" value="CHROMOSOME-PARTITIONING PROTEIN PARB-RELATED"/>
    <property type="match status" value="1"/>
</dbReference>
<evidence type="ECO:0000256" key="2">
    <source>
        <dbReference type="ARBA" id="ARBA00022829"/>
    </source>
</evidence>
<dbReference type="OrthoDB" id="9802051at2"/>
<dbReference type="InterPro" id="IPR036086">
    <property type="entry name" value="ParB/Sulfiredoxin_sf"/>
</dbReference>
<dbReference type="Proteomes" id="UP000184074">
    <property type="component" value="Unassembled WGS sequence"/>
</dbReference>
<accession>A0A1M5QN25</accession>
<dbReference type="InterPro" id="IPR041468">
    <property type="entry name" value="HTH_ParB/Spo0J"/>
</dbReference>
<dbReference type="Gene3D" id="3.90.1530.30">
    <property type="match status" value="1"/>
</dbReference>
<dbReference type="InterPro" id="IPR003115">
    <property type="entry name" value="ParB_N"/>
</dbReference>
<keyword evidence="7" id="KW-1185">Reference proteome</keyword>
<evidence type="ECO:0000256" key="4">
    <source>
        <dbReference type="ARBA" id="ARBA00025472"/>
    </source>
</evidence>
<dbReference type="InterPro" id="IPR057240">
    <property type="entry name" value="ParB_dimer_C"/>
</dbReference>
<dbReference type="PANTHER" id="PTHR33375:SF1">
    <property type="entry name" value="CHROMOSOME-PARTITIONING PROTEIN PARB-RELATED"/>
    <property type="match status" value="1"/>
</dbReference>
<evidence type="ECO:0000259" key="5">
    <source>
        <dbReference type="SMART" id="SM00470"/>
    </source>
</evidence>
<sequence length="291" mass="31978">MADKKSKPRGLGRGLSALMADIPQDMNEGSKPQKLDAMVPIEKVSPNPDQPRRSFNQSALEELAESIRIKGVIQPLIVRQKGDGYEIVAGERRWRASQIAQLHKVPVVVRDFTDTEVLEVAIIENIQRADLNAIDEAAGYRQLMDRFGHTQEQVASALGKSRSYIANYLRLMTLPKDVQSWIKDGSLTAGHARALVGNEEASQLAAHIIRKGLSVRDTEKLVKTGLNKPSARQATPKVKDADTVQIEKELSATLKMPVNIQHQAGGEGGKISISYKSFEQLDDLLRVLSGG</sequence>
<name>A0A1M5QN25_9RHOB</name>
<dbReference type="InterPro" id="IPR050336">
    <property type="entry name" value="Chromosome_partition/occlusion"/>
</dbReference>
<organism evidence="6 7">
    <name type="scientific">Cognatiyoonia sediminum</name>
    <dbReference type="NCBI Taxonomy" id="1508389"/>
    <lineage>
        <taxon>Bacteria</taxon>
        <taxon>Pseudomonadati</taxon>
        <taxon>Pseudomonadota</taxon>
        <taxon>Alphaproteobacteria</taxon>
        <taxon>Rhodobacterales</taxon>
        <taxon>Paracoccaceae</taxon>
        <taxon>Cognatiyoonia</taxon>
    </lineage>
</organism>
<dbReference type="STRING" id="1508389.SAMN05444003_2220"/>
<gene>
    <name evidence="6" type="ORF">SAMN05444003_2220</name>
</gene>
<dbReference type="InterPro" id="IPR001387">
    <property type="entry name" value="Cro/C1-type_HTH"/>
</dbReference>
<dbReference type="Pfam" id="PF02195">
    <property type="entry name" value="ParB_N"/>
    <property type="match status" value="1"/>
</dbReference>
<comment type="similarity">
    <text evidence="1">Belongs to the ParB family.</text>
</comment>